<name>A0A1G7TGS6_9BACL</name>
<organism evidence="1 2">
    <name type="scientific">Fontibacillus panacisegetis</name>
    <dbReference type="NCBI Taxonomy" id="670482"/>
    <lineage>
        <taxon>Bacteria</taxon>
        <taxon>Bacillati</taxon>
        <taxon>Bacillota</taxon>
        <taxon>Bacilli</taxon>
        <taxon>Bacillales</taxon>
        <taxon>Paenibacillaceae</taxon>
        <taxon>Fontibacillus</taxon>
    </lineage>
</organism>
<evidence type="ECO:0000313" key="1">
    <source>
        <dbReference type="EMBL" id="SDG33750.1"/>
    </source>
</evidence>
<dbReference type="Proteomes" id="UP000198972">
    <property type="component" value="Unassembled WGS sequence"/>
</dbReference>
<reference evidence="1 2" key="1">
    <citation type="submission" date="2016-10" db="EMBL/GenBank/DDBJ databases">
        <authorList>
            <person name="de Groot N.N."/>
        </authorList>
    </citation>
    <scope>NUCLEOTIDE SEQUENCE [LARGE SCALE GENOMIC DNA]</scope>
    <source>
        <strain evidence="1 2">DSM 28129</strain>
    </source>
</reference>
<keyword evidence="2" id="KW-1185">Reference proteome</keyword>
<feature type="non-terminal residue" evidence="1">
    <location>
        <position position="1"/>
    </location>
</feature>
<dbReference type="AlphaFoldDB" id="A0A1G7TGS6"/>
<dbReference type="EMBL" id="FNBG01000036">
    <property type="protein sequence ID" value="SDG33750.1"/>
    <property type="molecule type" value="Genomic_DNA"/>
</dbReference>
<protein>
    <submittedName>
        <fullName evidence="1">Uncharacterized protein</fullName>
    </submittedName>
</protein>
<gene>
    <name evidence="1" type="ORF">SAMN04488542_13649</name>
</gene>
<proteinExistence type="predicted"/>
<accession>A0A1G7TGS6</accession>
<evidence type="ECO:0000313" key="2">
    <source>
        <dbReference type="Proteomes" id="UP000198972"/>
    </source>
</evidence>
<sequence length="42" mass="4672">HTFPYCYILSSTGEVINKGIIQDKEGIYQLLQKSDSNINAIG</sequence>